<name>A0ABT0RM67_9SPHN</name>
<dbReference type="Proteomes" id="UP001165363">
    <property type="component" value="Unassembled WGS sequence"/>
</dbReference>
<keyword evidence="1" id="KW-1133">Transmembrane helix</keyword>
<organism evidence="2 3">
    <name type="scientific">Sphingomonas alba</name>
    <dbReference type="NCBI Taxonomy" id="2908208"/>
    <lineage>
        <taxon>Bacteria</taxon>
        <taxon>Pseudomonadati</taxon>
        <taxon>Pseudomonadota</taxon>
        <taxon>Alphaproteobacteria</taxon>
        <taxon>Sphingomonadales</taxon>
        <taxon>Sphingomonadaceae</taxon>
        <taxon>Sphingomonas</taxon>
    </lineage>
</organism>
<dbReference type="EMBL" id="JAMGBD010000001">
    <property type="protein sequence ID" value="MCL6683739.1"/>
    <property type="molecule type" value="Genomic_DNA"/>
</dbReference>
<evidence type="ECO:0000313" key="2">
    <source>
        <dbReference type="EMBL" id="MCL6683739.1"/>
    </source>
</evidence>
<comment type="caution">
    <text evidence="2">The sequence shown here is derived from an EMBL/GenBank/DDBJ whole genome shotgun (WGS) entry which is preliminary data.</text>
</comment>
<feature type="transmembrane region" description="Helical" evidence="1">
    <location>
        <begin position="172"/>
        <end position="200"/>
    </location>
</feature>
<keyword evidence="1" id="KW-0812">Transmembrane</keyword>
<evidence type="ECO:0008006" key="4">
    <source>
        <dbReference type="Google" id="ProtNLM"/>
    </source>
</evidence>
<reference evidence="2" key="1">
    <citation type="submission" date="2022-05" db="EMBL/GenBank/DDBJ databases">
        <authorList>
            <person name="Jo J.-H."/>
            <person name="Im W.-T."/>
        </authorList>
    </citation>
    <scope>NUCLEOTIDE SEQUENCE</scope>
    <source>
        <strain evidence="2">SE158</strain>
    </source>
</reference>
<evidence type="ECO:0000256" key="1">
    <source>
        <dbReference type="SAM" id="Phobius"/>
    </source>
</evidence>
<feature type="transmembrane region" description="Helical" evidence="1">
    <location>
        <begin position="127"/>
        <end position="160"/>
    </location>
</feature>
<gene>
    <name evidence="2" type="ORF">LZ536_07480</name>
</gene>
<accession>A0ABT0RM67</accession>
<feature type="transmembrane region" description="Helical" evidence="1">
    <location>
        <begin position="296"/>
        <end position="314"/>
    </location>
</feature>
<feature type="transmembrane region" description="Helical" evidence="1">
    <location>
        <begin position="266"/>
        <end position="284"/>
    </location>
</feature>
<feature type="transmembrane region" description="Helical" evidence="1">
    <location>
        <begin position="350"/>
        <end position="372"/>
    </location>
</feature>
<feature type="transmembrane region" description="Helical" evidence="1">
    <location>
        <begin position="94"/>
        <end position="115"/>
    </location>
</feature>
<evidence type="ECO:0000313" key="3">
    <source>
        <dbReference type="Proteomes" id="UP001165363"/>
    </source>
</evidence>
<dbReference type="RefSeq" id="WP_249847782.1">
    <property type="nucleotide sequence ID" value="NZ_JAMGBD010000001.1"/>
</dbReference>
<feature type="transmembrane region" description="Helical" evidence="1">
    <location>
        <begin position="320"/>
        <end position="338"/>
    </location>
</feature>
<protein>
    <recommendedName>
        <fullName evidence="4">Glycosyltransferase RgtA/B/C/D-like domain-containing protein</fullName>
    </recommendedName>
</protein>
<proteinExistence type="predicted"/>
<feature type="transmembrane region" description="Helical" evidence="1">
    <location>
        <begin position="20"/>
        <end position="38"/>
    </location>
</feature>
<keyword evidence="1" id="KW-0472">Membrane</keyword>
<keyword evidence="3" id="KW-1185">Reference proteome</keyword>
<sequence length="521" mass="57383">MEAAAPPSLPGPRPWWETRWFVAAMILAAVIPLAYPPVPPLVDLLGHMGRYTVQLDLASSPELQRFYAYDWHLIGNLGVDILVIPLSKLFGLEMAVKLIAMSIPPLTVGGFLWVAREVHNRLPPTAAFALPFAIGHPFLFGFVNFTLSMALAFLAFGLWLRLGRLGRTTLRLVLFVPISFVLFFCHTFGWGTLGLLAFSAEAVRQHDKGVDWWKAALSAALHAVVMAGPVVVMLTWRSTVQSGGTADWFNLPAKASWIMMSLRDRWQWFDFACVAALLAVIVEARRRPELTFSRNLAFSALVLLAGFMILPRIVFGSAYADMRLAPFMIATAILAIRFRTETVMPLARKLAVLAVGFYALRIVATTISLAMASNDQEAKLDALDHVPRGVALVSLVGQECKALWALPRNTHLPAMALVRRHAFSNDQWTVEGANLLSVRYKAAGHFTADPSQIVRPAECESKEAWAAERALAAIPKGVFDYVWLVDVPPIDPRLVDGMTPVWRGPGSLLYAIGKTGDQPKP</sequence>